<dbReference type="InterPro" id="IPR050389">
    <property type="entry name" value="LysR-type_TF"/>
</dbReference>
<accession>A0A368Y0V3</accession>
<dbReference type="InterPro" id="IPR036390">
    <property type="entry name" value="WH_DNA-bd_sf"/>
</dbReference>
<keyword evidence="4" id="KW-0804">Transcription</keyword>
<dbReference type="PRINTS" id="PR00039">
    <property type="entry name" value="HTHLYSR"/>
</dbReference>
<dbReference type="InterPro" id="IPR036388">
    <property type="entry name" value="WH-like_DNA-bd_sf"/>
</dbReference>
<dbReference type="Gene3D" id="1.10.10.10">
    <property type="entry name" value="Winged helix-like DNA-binding domain superfamily/Winged helix DNA-binding domain"/>
    <property type="match status" value="1"/>
</dbReference>
<dbReference type="InterPro" id="IPR000847">
    <property type="entry name" value="LysR_HTH_N"/>
</dbReference>
<dbReference type="SUPFAM" id="SSF46785">
    <property type="entry name" value="Winged helix' DNA-binding domain"/>
    <property type="match status" value="1"/>
</dbReference>
<dbReference type="InterPro" id="IPR037402">
    <property type="entry name" value="YidZ_PBP2"/>
</dbReference>
<proteinExistence type="inferred from homology"/>
<feature type="domain" description="HTH lysR-type" evidence="5">
    <location>
        <begin position="6"/>
        <end position="63"/>
    </location>
</feature>
<dbReference type="GO" id="GO:0003677">
    <property type="term" value="F:DNA binding"/>
    <property type="evidence" value="ECO:0007669"/>
    <property type="project" value="UniProtKB-KW"/>
</dbReference>
<evidence type="ECO:0000256" key="1">
    <source>
        <dbReference type="ARBA" id="ARBA00009437"/>
    </source>
</evidence>
<reference evidence="6 7" key="1">
    <citation type="submission" date="2018-07" db="EMBL/GenBank/DDBJ databases">
        <title>Genomic Encyclopedia of Type Strains, Phase IV (KMG-IV): sequencing the most valuable type-strain genomes for metagenomic binning, comparative biology and taxonomic classification.</title>
        <authorList>
            <person name="Goeker M."/>
        </authorList>
    </citation>
    <scope>NUCLEOTIDE SEQUENCE [LARGE SCALE GENOMIC DNA]</scope>
    <source>
        <strain evidence="6 7">DSM 21634</strain>
    </source>
</reference>
<dbReference type="Gene3D" id="3.40.190.10">
    <property type="entry name" value="Periplasmic binding protein-like II"/>
    <property type="match status" value="2"/>
</dbReference>
<dbReference type="CDD" id="cd08417">
    <property type="entry name" value="PBP2_Nitroaromatics_like"/>
    <property type="match status" value="1"/>
</dbReference>
<name>A0A368Y0V3_9BURK</name>
<evidence type="ECO:0000313" key="7">
    <source>
        <dbReference type="Proteomes" id="UP000252884"/>
    </source>
</evidence>
<dbReference type="Pfam" id="PF03466">
    <property type="entry name" value="LysR_substrate"/>
    <property type="match status" value="1"/>
</dbReference>
<comment type="similarity">
    <text evidence="1">Belongs to the LysR transcriptional regulatory family.</text>
</comment>
<sequence>MQLSRIDLNLFAVFDAIYRERGITSAARQLHLSQPAVSHALARLRELLGDPLFERQGNVMIPTPMARMMAGTVHASLGGLDQMLRQVGQFDPASSQRLFTVATSGSAELSFLPDLAERVAREAPGIRLATVRADRGNLDEDLRSGELDLALDIGLPLTAEIRRQQIGASELVVLARVGHPAIGPGFDMEAYLAQEHVLVTGRRRGVGLEDVALGRLGMRRRIRVRCQRHGAASAIVARTDLLATMSRSQAVLDNAQAGIQVLALPVALPELETFLYWHASTDTDPASQWFRAAMQQALEA</sequence>
<dbReference type="PANTHER" id="PTHR30118:SF15">
    <property type="entry name" value="TRANSCRIPTIONAL REGULATORY PROTEIN"/>
    <property type="match status" value="1"/>
</dbReference>
<dbReference type="InterPro" id="IPR005119">
    <property type="entry name" value="LysR_subst-bd"/>
</dbReference>
<comment type="caution">
    <text evidence="6">The sequence shown here is derived from an EMBL/GenBank/DDBJ whole genome shotgun (WGS) entry which is preliminary data.</text>
</comment>
<evidence type="ECO:0000256" key="3">
    <source>
        <dbReference type="ARBA" id="ARBA00023125"/>
    </source>
</evidence>
<gene>
    <name evidence="6" type="ORF">DES41_102277</name>
</gene>
<evidence type="ECO:0000256" key="4">
    <source>
        <dbReference type="ARBA" id="ARBA00023163"/>
    </source>
</evidence>
<dbReference type="SUPFAM" id="SSF53850">
    <property type="entry name" value="Periplasmic binding protein-like II"/>
    <property type="match status" value="1"/>
</dbReference>
<evidence type="ECO:0000313" key="6">
    <source>
        <dbReference type="EMBL" id="RCW73960.1"/>
    </source>
</evidence>
<dbReference type="Proteomes" id="UP000252884">
    <property type="component" value="Unassembled WGS sequence"/>
</dbReference>
<dbReference type="PANTHER" id="PTHR30118">
    <property type="entry name" value="HTH-TYPE TRANSCRIPTIONAL REGULATOR LEUO-RELATED"/>
    <property type="match status" value="1"/>
</dbReference>
<dbReference type="GO" id="GO:0003700">
    <property type="term" value="F:DNA-binding transcription factor activity"/>
    <property type="evidence" value="ECO:0007669"/>
    <property type="project" value="InterPro"/>
</dbReference>
<dbReference type="RefSeq" id="WP_114467110.1">
    <property type="nucleotide sequence ID" value="NZ_QPJK01000002.1"/>
</dbReference>
<keyword evidence="2" id="KW-0805">Transcription regulation</keyword>
<dbReference type="Pfam" id="PF00126">
    <property type="entry name" value="HTH_1"/>
    <property type="match status" value="1"/>
</dbReference>
<keyword evidence="3 6" id="KW-0238">DNA-binding</keyword>
<protein>
    <submittedName>
        <fullName evidence="6">DNA-binding transcriptional LysR family regulator</fullName>
    </submittedName>
</protein>
<dbReference type="OrthoDB" id="5495633at2"/>
<dbReference type="EMBL" id="QPJK01000002">
    <property type="protein sequence ID" value="RCW73960.1"/>
    <property type="molecule type" value="Genomic_DNA"/>
</dbReference>
<keyword evidence="7" id="KW-1185">Reference proteome</keyword>
<organism evidence="6 7">
    <name type="scientific">Pseudorhodoferax soli</name>
    <dbReference type="NCBI Taxonomy" id="545864"/>
    <lineage>
        <taxon>Bacteria</taxon>
        <taxon>Pseudomonadati</taxon>
        <taxon>Pseudomonadota</taxon>
        <taxon>Betaproteobacteria</taxon>
        <taxon>Burkholderiales</taxon>
        <taxon>Comamonadaceae</taxon>
    </lineage>
</organism>
<dbReference type="AlphaFoldDB" id="A0A368Y0V3"/>
<evidence type="ECO:0000256" key="2">
    <source>
        <dbReference type="ARBA" id="ARBA00023015"/>
    </source>
</evidence>
<evidence type="ECO:0000259" key="5">
    <source>
        <dbReference type="PROSITE" id="PS50931"/>
    </source>
</evidence>
<dbReference type="PROSITE" id="PS50931">
    <property type="entry name" value="HTH_LYSR"/>
    <property type="match status" value="1"/>
</dbReference>